<dbReference type="EMBL" id="ML769397">
    <property type="protein sequence ID" value="KAE9407169.1"/>
    <property type="molecule type" value="Genomic_DNA"/>
</dbReference>
<dbReference type="OrthoDB" id="2896404at2759"/>
<evidence type="ECO:0000313" key="2">
    <source>
        <dbReference type="EMBL" id="KAE9407169.1"/>
    </source>
</evidence>
<feature type="transmembrane region" description="Helical" evidence="1">
    <location>
        <begin position="235"/>
        <end position="264"/>
    </location>
</feature>
<reference evidence="2" key="1">
    <citation type="journal article" date="2019" name="Environ. Microbiol.">
        <title>Fungal ecological strategies reflected in gene transcription - a case study of two litter decomposers.</title>
        <authorList>
            <person name="Barbi F."/>
            <person name="Kohler A."/>
            <person name="Barry K."/>
            <person name="Baskaran P."/>
            <person name="Daum C."/>
            <person name="Fauchery L."/>
            <person name="Ihrmark K."/>
            <person name="Kuo A."/>
            <person name="LaButti K."/>
            <person name="Lipzen A."/>
            <person name="Morin E."/>
            <person name="Grigoriev I.V."/>
            <person name="Henrissat B."/>
            <person name="Lindahl B."/>
            <person name="Martin F."/>
        </authorList>
    </citation>
    <scope>NUCLEOTIDE SEQUENCE</scope>
    <source>
        <strain evidence="2">JB14</strain>
    </source>
</reference>
<feature type="transmembrane region" description="Helical" evidence="1">
    <location>
        <begin position="276"/>
        <end position="297"/>
    </location>
</feature>
<protein>
    <recommendedName>
        <fullName evidence="4">G-protein coupled receptors family 1 profile domain-containing protein</fullName>
    </recommendedName>
</protein>
<evidence type="ECO:0008006" key="4">
    <source>
        <dbReference type="Google" id="ProtNLM"/>
    </source>
</evidence>
<accession>A0A6A4I8Z6</accession>
<keyword evidence="1" id="KW-1133">Transmembrane helix</keyword>
<dbReference type="Proteomes" id="UP000799118">
    <property type="component" value="Unassembled WGS sequence"/>
</dbReference>
<keyword evidence="1" id="KW-0812">Transmembrane</keyword>
<keyword evidence="3" id="KW-1185">Reference proteome</keyword>
<gene>
    <name evidence="2" type="ORF">BT96DRAFT_1014283</name>
</gene>
<evidence type="ECO:0000313" key="3">
    <source>
        <dbReference type="Proteomes" id="UP000799118"/>
    </source>
</evidence>
<proteinExistence type="predicted"/>
<name>A0A6A4I8Z6_9AGAR</name>
<feature type="transmembrane region" description="Helical" evidence="1">
    <location>
        <begin position="152"/>
        <end position="175"/>
    </location>
</feature>
<organism evidence="2 3">
    <name type="scientific">Gymnopus androsaceus JB14</name>
    <dbReference type="NCBI Taxonomy" id="1447944"/>
    <lineage>
        <taxon>Eukaryota</taxon>
        <taxon>Fungi</taxon>
        <taxon>Dikarya</taxon>
        <taxon>Basidiomycota</taxon>
        <taxon>Agaricomycotina</taxon>
        <taxon>Agaricomycetes</taxon>
        <taxon>Agaricomycetidae</taxon>
        <taxon>Agaricales</taxon>
        <taxon>Marasmiineae</taxon>
        <taxon>Omphalotaceae</taxon>
        <taxon>Gymnopus</taxon>
    </lineage>
</organism>
<keyword evidence="1" id="KW-0472">Membrane</keyword>
<feature type="transmembrane region" description="Helical" evidence="1">
    <location>
        <begin position="5"/>
        <end position="23"/>
    </location>
</feature>
<sequence length="323" mass="36183">MASVLLRLFVSVPFFVFLSFFNYSSSPPSLDLLTMTDNALLVAFNAIEVVGLAGALVIITTAVVSPSIQRLPTWYLVLCSSAVCSFSMLLLAMVRRQSGPEPDFALCLIQGALIYASPIWLMASTCAFALQFYLTVLYYVKQYTGKISHKSKWLLLSTVILFILVTIVLLVIGILHPQIVQRDQFYCHFTKHIGVYVENLFSAASGAISVTFEYKSSKLLYQHWKNKDEYYLKSNGIVSFGVMVRLAGFSLLSILSVATCAVYLLRDQSLKNYDNFVLYSALLSNVVVVLALNMSIIRAWMFWNNHKFGSPQVHVEVKVEQSV</sequence>
<evidence type="ECO:0000256" key="1">
    <source>
        <dbReference type="SAM" id="Phobius"/>
    </source>
</evidence>
<feature type="transmembrane region" description="Helical" evidence="1">
    <location>
        <begin position="75"/>
        <end position="94"/>
    </location>
</feature>
<dbReference type="AlphaFoldDB" id="A0A6A4I8Z6"/>
<feature type="transmembrane region" description="Helical" evidence="1">
    <location>
        <begin position="114"/>
        <end position="140"/>
    </location>
</feature>
<feature type="transmembrane region" description="Helical" evidence="1">
    <location>
        <begin position="43"/>
        <end position="63"/>
    </location>
</feature>